<evidence type="ECO:0000313" key="2">
    <source>
        <dbReference type="EMBL" id="CAB4734558.1"/>
    </source>
</evidence>
<evidence type="ECO:0000313" key="5">
    <source>
        <dbReference type="EMBL" id="CAB5012594.1"/>
    </source>
</evidence>
<feature type="compositionally biased region" description="Polar residues" evidence="1">
    <location>
        <begin position="88"/>
        <end position="98"/>
    </location>
</feature>
<organism evidence="2">
    <name type="scientific">freshwater metagenome</name>
    <dbReference type="NCBI Taxonomy" id="449393"/>
    <lineage>
        <taxon>unclassified sequences</taxon>
        <taxon>metagenomes</taxon>
        <taxon>ecological metagenomes</taxon>
    </lineage>
</organism>
<accession>A0A6J6SIN5</accession>
<evidence type="ECO:0000313" key="3">
    <source>
        <dbReference type="EMBL" id="CAB4892902.1"/>
    </source>
</evidence>
<evidence type="ECO:0000313" key="4">
    <source>
        <dbReference type="EMBL" id="CAB4967848.1"/>
    </source>
</evidence>
<dbReference type="Gene3D" id="3.10.350.10">
    <property type="entry name" value="LysM domain"/>
    <property type="match status" value="1"/>
</dbReference>
<protein>
    <submittedName>
        <fullName evidence="2">Unannotated protein</fullName>
    </submittedName>
</protein>
<dbReference type="EMBL" id="CAFBPQ010000001">
    <property type="protein sequence ID" value="CAB5012594.1"/>
    <property type="molecule type" value="Genomic_DNA"/>
</dbReference>
<sequence length="223" mass="23526">MRSTSKALRRSALLTVLVASSVGLPPAAPALADTENPDSSSVSDSPDAPVEVTPEVPLVRSGRSETNLDPALGETPVEIPKAEPPQSNPETTEASGTIRSGRDARENTETKKSLPNDNKLEKENAASPVIPIPKLPATESEPITSPPSPLAIQAPTPVSYTVIAGDNLWSISAAHLNKIWGRPATIAEVGSYWDRVCTINQPRLSSGNISLIYSGEVIELPNL</sequence>
<dbReference type="EMBL" id="CAFBMM010000001">
    <property type="protein sequence ID" value="CAB4892902.1"/>
    <property type="molecule type" value="Genomic_DNA"/>
</dbReference>
<dbReference type="EMBL" id="CAFBOF010000001">
    <property type="protein sequence ID" value="CAB4967848.1"/>
    <property type="molecule type" value="Genomic_DNA"/>
</dbReference>
<proteinExistence type="predicted"/>
<gene>
    <name evidence="2" type="ORF">UFOPK2683_01497</name>
    <name evidence="3" type="ORF">UFOPK3605_00012</name>
    <name evidence="4" type="ORF">UFOPK3897_00016</name>
    <name evidence="5" type="ORF">UFOPK4121_00143</name>
</gene>
<reference evidence="2" key="1">
    <citation type="submission" date="2020-05" db="EMBL/GenBank/DDBJ databases">
        <authorList>
            <person name="Chiriac C."/>
            <person name="Salcher M."/>
            <person name="Ghai R."/>
            <person name="Kavagutti S V."/>
        </authorList>
    </citation>
    <scope>NUCLEOTIDE SEQUENCE</scope>
</reference>
<feature type="region of interest" description="Disordered" evidence="1">
    <location>
        <begin position="26"/>
        <end position="149"/>
    </location>
</feature>
<name>A0A6J6SIN5_9ZZZZ</name>
<dbReference type="AlphaFoldDB" id="A0A6J6SIN5"/>
<dbReference type="InterPro" id="IPR036779">
    <property type="entry name" value="LysM_dom_sf"/>
</dbReference>
<dbReference type="EMBL" id="CAEZYK010000119">
    <property type="protein sequence ID" value="CAB4734558.1"/>
    <property type="molecule type" value="Genomic_DNA"/>
</dbReference>
<feature type="compositionally biased region" description="Low complexity" evidence="1">
    <location>
        <begin position="37"/>
        <end position="52"/>
    </location>
</feature>
<feature type="compositionally biased region" description="Basic and acidic residues" evidence="1">
    <location>
        <begin position="100"/>
        <end position="124"/>
    </location>
</feature>
<evidence type="ECO:0000256" key="1">
    <source>
        <dbReference type="SAM" id="MobiDB-lite"/>
    </source>
</evidence>